<organism evidence="3 4">
    <name type="scientific">Talaromyces stipitatus (strain ATCC 10500 / CBS 375.48 / QM 6759 / NRRL 1006)</name>
    <name type="common">Penicillium stipitatum</name>
    <dbReference type="NCBI Taxonomy" id="441959"/>
    <lineage>
        <taxon>Eukaryota</taxon>
        <taxon>Fungi</taxon>
        <taxon>Dikarya</taxon>
        <taxon>Ascomycota</taxon>
        <taxon>Pezizomycotina</taxon>
        <taxon>Eurotiomycetes</taxon>
        <taxon>Eurotiomycetidae</taxon>
        <taxon>Eurotiales</taxon>
        <taxon>Trichocomaceae</taxon>
        <taxon>Talaromyces</taxon>
        <taxon>Talaromyces sect. Talaromyces</taxon>
    </lineage>
</organism>
<keyword evidence="4" id="KW-1185">Reference proteome</keyword>
<feature type="transmembrane region" description="Helical" evidence="2">
    <location>
        <begin position="159"/>
        <end position="189"/>
    </location>
</feature>
<feature type="transmembrane region" description="Helical" evidence="2">
    <location>
        <begin position="12"/>
        <end position="31"/>
    </location>
</feature>
<dbReference type="GO" id="GO:0005794">
    <property type="term" value="C:Golgi apparatus"/>
    <property type="evidence" value="ECO:0007669"/>
    <property type="project" value="TreeGrafter"/>
</dbReference>
<feature type="transmembrane region" description="Helical" evidence="2">
    <location>
        <begin position="260"/>
        <end position="286"/>
    </location>
</feature>
<reference evidence="4" key="1">
    <citation type="journal article" date="2015" name="Genome Announc.">
        <title>Genome sequence of the AIDS-associated pathogen Penicillium marneffei (ATCC18224) and its near taxonomic relative Talaromyces stipitatus (ATCC10500).</title>
        <authorList>
            <person name="Nierman W.C."/>
            <person name="Fedorova-Abrams N.D."/>
            <person name="Andrianopoulos A."/>
        </authorList>
    </citation>
    <scope>NUCLEOTIDE SEQUENCE [LARGE SCALE GENOMIC DNA]</scope>
    <source>
        <strain evidence="4">ATCC 10500 / CBS 375.48 / QM 6759 / NRRL 1006</strain>
    </source>
</reference>
<accession>B8MH14</accession>
<feature type="transmembrane region" description="Helical" evidence="2">
    <location>
        <begin position="117"/>
        <end position="138"/>
    </location>
</feature>
<feature type="transmembrane region" description="Helical" evidence="2">
    <location>
        <begin position="77"/>
        <end position="97"/>
    </location>
</feature>
<keyword evidence="2" id="KW-0812">Transmembrane</keyword>
<dbReference type="EMBL" id="EQ962656">
    <property type="protein sequence ID" value="EED16828.1"/>
    <property type="molecule type" value="Genomic_DNA"/>
</dbReference>
<dbReference type="InParanoid" id="B8MH14"/>
<dbReference type="PhylomeDB" id="B8MH14"/>
<dbReference type="AlphaFoldDB" id="B8MH14"/>
<keyword evidence="2" id="KW-1133">Transmembrane helix</keyword>
<feature type="region of interest" description="Disordered" evidence="1">
    <location>
        <begin position="295"/>
        <end position="325"/>
    </location>
</feature>
<dbReference type="Proteomes" id="UP000001745">
    <property type="component" value="Unassembled WGS sequence"/>
</dbReference>
<dbReference type="GeneID" id="8101004"/>
<proteinExistence type="predicted"/>
<evidence type="ECO:0000313" key="3">
    <source>
        <dbReference type="EMBL" id="EED16828.1"/>
    </source>
</evidence>
<dbReference type="RefSeq" id="XP_002484062.1">
    <property type="nucleotide sequence ID" value="XM_002484017.1"/>
</dbReference>
<feature type="transmembrane region" description="Helical" evidence="2">
    <location>
        <begin position="51"/>
        <end position="70"/>
    </location>
</feature>
<dbReference type="eggNOG" id="ENOG502RRZT">
    <property type="taxonomic scope" value="Eukaryota"/>
</dbReference>
<evidence type="ECO:0000313" key="4">
    <source>
        <dbReference type="Proteomes" id="UP000001745"/>
    </source>
</evidence>
<dbReference type="PANTHER" id="PTHR34391:SF1">
    <property type="entry name" value="UPF0658 GOLGI APPARATUS MEMBRANE PROTEIN C1952.10C-RELATED"/>
    <property type="match status" value="1"/>
</dbReference>
<sequence length="325" mass="37134">MYLPNSKWTWLFVMTAVIQAAVILGLEAYVFADFQLHLHSFSDSASSSKTIPTFLSLYIFGFVYELILVYDALRLKNTIQIIGLCFCNIGLLIYGGLQIEQATQEENLWRQTKGIMIAIPCIIAFSSTFLIFVAWKLYDEFAWTIYKHISADLRMKRRYLTYQIYIALLKFDFFFFLGFTVQFVVIVTGKTDVEFALTLAAIPVTILILFFAAYFTRRENTLGMCAVILLYFGGLAYFLFKLVRMYQPSRAPEYIAARRSLTFFAVITILLILATIANAIACTINFHKGLKPHVMRPRKSTDDEKATELGTRVPGEGVPSRMMID</sequence>
<dbReference type="PANTHER" id="PTHR34391">
    <property type="entry name" value="UPF0658 GOLGI APPARATUS MEMBRANE PROTEIN C1952.10C-RELATED"/>
    <property type="match status" value="1"/>
</dbReference>
<name>B8MH14_TALSN</name>
<evidence type="ECO:0000256" key="2">
    <source>
        <dbReference type="SAM" id="Phobius"/>
    </source>
</evidence>
<dbReference type="VEuPathDB" id="FungiDB:TSTA_018940"/>
<dbReference type="HOGENOM" id="CLU_029564_0_0_1"/>
<gene>
    <name evidence="3" type="ORF">TSTA_018940</name>
</gene>
<dbReference type="OrthoDB" id="2448307at2759"/>
<dbReference type="OMA" id="FWTRREN"/>
<feature type="transmembrane region" description="Helical" evidence="2">
    <location>
        <begin position="195"/>
        <end position="215"/>
    </location>
</feature>
<protein>
    <submittedName>
        <fullName evidence="3">Uncharacterized protein</fullName>
    </submittedName>
</protein>
<feature type="transmembrane region" description="Helical" evidence="2">
    <location>
        <begin position="222"/>
        <end position="240"/>
    </location>
</feature>
<keyword evidence="2" id="KW-0472">Membrane</keyword>
<evidence type="ECO:0000256" key="1">
    <source>
        <dbReference type="SAM" id="MobiDB-lite"/>
    </source>
</evidence>
<dbReference type="InterPro" id="IPR040410">
    <property type="entry name" value="UPF0658_Golgi"/>
</dbReference>